<dbReference type="Pfam" id="PF00703">
    <property type="entry name" value="Glyco_hydro_2"/>
    <property type="match status" value="1"/>
</dbReference>
<dbReference type="InterPro" id="IPR006103">
    <property type="entry name" value="Glyco_hydro_2_cat"/>
</dbReference>
<dbReference type="Gene3D" id="3.20.20.80">
    <property type="entry name" value="Glycosidases"/>
    <property type="match status" value="1"/>
</dbReference>
<dbReference type="PROSITE" id="PS00608">
    <property type="entry name" value="GLYCOSYL_HYDROL_F2_2"/>
    <property type="match status" value="1"/>
</dbReference>
<evidence type="ECO:0000259" key="4">
    <source>
        <dbReference type="Pfam" id="PF00703"/>
    </source>
</evidence>
<dbReference type="Gene3D" id="2.60.120.260">
    <property type="entry name" value="Galactose-binding domain-like"/>
    <property type="match status" value="1"/>
</dbReference>
<dbReference type="STRING" id="1642646.ING2E5A_1207"/>
<dbReference type="RefSeq" id="WP_071136591.1">
    <property type="nucleotide sequence ID" value="NZ_LT608328.1"/>
</dbReference>
<feature type="domain" description="Glycoside hydrolase family 2" evidence="8">
    <location>
        <begin position="732"/>
        <end position="833"/>
    </location>
</feature>
<dbReference type="SUPFAM" id="SSF49785">
    <property type="entry name" value="Galactose-binding domain-like"/>
    <property type="match status" value="1"/>
</dbReference>
<comment type="similarity">
    <text evidence="1">Belongs to the glycosyl hydrolase 2 family.</text>
</comment>
<dbReference type="InterPro" id="IPR040605">
    <property type="entry name" value="Glyco_hydro2_dom5"/>
</dbReference>
<feature type="domain" description="Glycoside hydrolase family 2 immunoglobulin-like beta-sandwich" evidence="4">
    <location>
        <begin position="195"/>
        <end position="297"/>
    </location>
</feature>
<dbReference type="EMBL" id="LT608328">
    <property type="protein sequence ID" value="SCM57153.1"/>
    <property type="molecule type" value="Genomic_DNA"/>
</dbReference>
<reference evidence="9 10" key="1">
    <citation type="submission" date="2016-08" db="EMBL/GenBank/DDBJ databases">
        <authorList>
            <person name="Seilhamer J.J."/>
        </authorList>
    </citation>
    <scope>NUCLEOTIDE SEQUENCE [LARGE SCALE GENOMIC DNA]</scope>
    <source>
        <strain evidence="9">ING2-E5A</strain>
    </source>
</reference>
<dbReference type="InterPro" id="IPR051913">
    <property type="entry name" value="GH2_Domain-Containing"/>
</dbReference>
<dbReference type="KEGG" id="pmuc:ING2E5A_1207"/>
<evidence type="ECO:0000313" key="10">
    <source>
        <dbReference type="Proteomes" id="UP000178485"/>
    </source>
</evidence>
<organism evidence="9 10">
    <name type="scientific">Petrimonas mucosa</name>
    <dbReference type="NCBI Taxonomy" id="1642646"/>
    <lineage>
        <taxon>Bacteria</taxon>
        <taxon>Pseudomonadati</taxon>
        <taxon>Bacteroidota</taxon>
        <taxon>Bacteroidia</taxon>
        <taxon>Bacteroidales</taxon>
        <taxon>Dysgonomonadaceae</taxon>
        <taxon>Petrimonas</taxon>
    </lineage>
</organism>
<dbReference type="PANTHER" id="PTHR42732:SF1">
    <property type="entry name" value="BETA-MANNOSIDASE"/>
    <property type="match status" value="1"/>
</dbReference>
<accession>A0A1G4G654</accession>
<dbReference type="InterPro" id="IPR023232">
    <property type="entry name" value="Glyco_hydro_2_AS"/>
</dbReference>
<evidence type="ECO:0000256" key="3">
    <source>
        <dbReference type="ARBA" id="ARBA00023295"/>
    </source>
</evidence>
<gene>
    <name evidence="9" type="ORF">ING2E5A_1207</name>
</gene>
<evidence type="ECO:0000259" key="7">
    <source>
        <dbReference type="Pfam" id="PF16355"/>
    </source>
</evidence>
<dbReference type="Gene3D" id="2.60.40.10">
    <property type="entry name" value="Immunoglobulins"/>
    <property type="match status" value="3"/>
</dbReference>
<keyword evidence="3 9" id="KW-0326">Glycosidase</keyword>
<evidence type="ECO:0000259" key="8">
    <source>
        <dbReference type="Pfam" id="PF18565"/>
    </source>
</evidence>
<keyword evidence="2 9" id="KW-0378">Hydrolase</keyword>
<protein>
    <submittedName>
        <fullName evidence="9">Beta-galactosidase BoGH2A</fullName>
        <ecNumber evidence="9">3.2.1.23</ecNumber>
    </submittedName>
</protein>
<dbReference type="InterPro" id="IPR008979">
    <property type="entry name" value="Galactose-bd-like_sf"/>
</dbReference>
<evidence type="ECO:0000256" key="2">
    <source>
        <dbReference type="ARBA" id="ARBA00022801"/>
    </source>
</evidence>
<dbReference type="GO" id="GO:0005975">
    <property type="term" value="P:carbohydrate metabolic process"/>
    <property type="evidence" value="ECO:0007669"/>
    <property type="project" value="InterPro"/>
</dbReference>
<evidence type="ECO:0000259" key="6">
    <source>
        <dbReference type="Pfam" id="PF02837"/>
    </source>
</evidence>
<dbReference type="Pfam" id="PF02836">
    <property type="entry name" value="Glyco_hydro_2_C"/>
    <property type="match status" value="1"/>
</dbReference>
<feature type="domain" description="Glycosyl hydrolases family 2 sugar binding" evidence="6">
    <location>
        <begin position="89"/>
        <end position="180"/>
    </location>
</feature>
<dbReference type="SUPFAM" id="SSF49303">
    <property type="entry name" value="beta-Galactosidase/glucuronidase domain"/>
    <property type="match status" value="1"/>
</dbReference>
<dbReference type="InterPro" id="IPR013783">
    <property type="entry name" value="Ig-like_fold"/>
</dbReference>
<feature type="domain" description="Glycoside hydrolase family 2 catalytic" evidence="5">
    <location>
        <begin position="305"/>
        <end position="514"/>
    </location>
</feature>
<dbReference type="InterPro" id="IPR032311">
    <property type="entry name" value="DUF4982"/>
</dbReference>
<dbReference type="Pfam" id="PF16355">
    <property type="entry name" value="DUF4982"/>
    <property type="match status" value="1"/>
</dbReference>
<evidence type="ECO:0000259" key="5">
    <source>
        <dbReference type="Pfam" id="PF02836"/>
    </source>
</evidence>
<name>A0A1G4G654_9BACT</name>
<dbReference type="AlphaFoldDB" id="A0A1G4G654"/>
<dbReference type="SUPFAM" id="SSF51445">
    <property type="entry name" value="(Trans)glycosidases"/>
    <property type="match status" value="1"/>
</dbReference>
<dbReference type="InterPro" id="IPR017853">
    <property type="entry name" value="GH"/>
</dbReference>
<dbReference type="PRINTS" id="PR00132">
    <property type="entry name" value="GLHYDRLASE2"/>
</dbReference>
<dbReference type="PANTHER" id="PTHR42732">
    <property type="entry name" value="BETA-GALACTOSIDASE"/>
    <property type="match status" value="1"/>
</dbReference>
<dbReference type="InterPro" id="IPR006104">
    <property type="entry name" value="Glyco_hydro_2_N"/>
</dbReference>
<dbReference type="Proteomes" id="UP000178485">
    <property type="component" value="Chromosome i"/>
</dbReference>
<evidence type="ECO:0000313" key="9">
    <source>
        <dbReference type="EMBL" id="SCM57153.1"/>
    </source>
</evidence>
<evidence type="ECO:0000256" key="1">
    <source>
        <dbReference type="ARBA" id="ARBA00007401"/>
    </source>
</evidence>
<dbReference type="Pfam" id="PF18565">
    <property type="entry name" value="Glyco_hydro2_C5"/>
    <property type="match status" value="1"/>
</dbReference>
<dbReference type="InterPro" id="IPR006101">
    <property type="entry name" value="Glyco_hydro_2"/>
</dbReference>
<dbReference type="Pfam" id="PF02837">
    <property type="entry name" value="Glyco_hydro_2_N"/>
    <property type="match status" value="1"/>
</dbReference>
<proteinExistence type="inferred from homology"/>
<dbReference type="InterPro" id="IPR006102">
    <property type="entry name" value="Ig-like_GH2"/>
</dbReference>
<feature type="domain" description="DUF4982" evidence="7">
    <location>
        <begin position="660"/>
        <end position="718"/>
    </location>
</feature>
<keyword evidence="10" id="KW-1185">Reference proteome</keyword>
<sequence>MKNAIAILLLLGVVFTGFNACRNVDRNPRKTESFNDGWRFYLGDLSDASDPVFDDNGWRELELPHDWAIEGDFSEDHPSGSGGGALPGGIGWYRKSFFLDQSYEGKKIFVDFDGVYMNSDVWINGIHLGHRPFGYISFRYDLTPHLKFDTENVIAVRVDNSEQPNSRWYSGCGIYRNVWLTSVDPVYVDLWGVYVTTPEITEDNAVVNVKTTVKNEMPQEVNLKTETSIVDGSGKQVASASVSGTLAAGSSKEIEQDLSVREPVLWALENPCLYEVVTRIFVDDKQTDEYVTPLGIRYFTFDAEKGFFLNGESTKIKGVCLHHDLGCLGAAVNTRAIERQLEILKEMGVNGIRTAHNPPAPELLRLCDRMGFIVMDETFDMWRKRKTTYDYSRYFNEWHERDLTDHILRDRNHPSVFMWSIGNEVLEQWTHAEADTLDIQQANLLLNLKRDETALAGTDGETMSVNALLTKKLADIVKSLDPTRPVTTGNNETNPANHLFRSGALDLIGFNYHGYDYKNVPENFPGKPFIAAETTSGLMTRGYYRMPSDSMYIWPVRWDIPFTDPSYACSSYDNCHVPWGCTHEQAWNDVKNSDFISGMYIWTGFDYLGEPTPFWFPARSSYFGIVDLAGFPKDVYYMYQSEWTDKEVLHVFPHWNWQPGETVDVWAYYSKADEVELFLNGVSQGIKRKEGGKHHVFWRLAYETGTIKVISRKNGKEVLSKEIKTAGEPSQIRLTPDRRVIRGDGQDLSFITVEVLDEEGTICPNAENLIRFNLSGNGKVVGVDNGNPTSMERFKASERKAFYGKCLVVVKSEKREGVIRLAAESDGLMKDAIEIKVTK</sequence>
<dbReference type="GO" id="GO:0004565">
    <property type="term" value="F:beta-galactosidase activity"/>
    <property type="evidence" value="ECO:0007669"/>
    <property type="project" value="UniProtKB-EC"/>
</dbReference>
<dbReference type="InterPro" id="IPR036156">
    <property type="entry name" value="Beta-gal/glucu_dom_sf"/>
</dbReference>
<dbReference type="EC" id="3.2.1.23" evidence="9"/>